<dbReference type="EMBL" id="CP045890">
    <property type="protein sequence ID" value="QQP56687.1"/>
    <property type="molecule type" value="Genomic_DNA"/>
</dbReference>
<organism evidence="2 3">
    <name type="scientific">Caligus rogercresseyi</name>
    <name type="common">Sea louse</name>
    <dbReference type="NCBI Taxonomy" id="217165"/>
    <lineage>
        <taxon>Eukaryota</taxon>
        <taxon>Metazoa</taxon>
        <taxon>Ecdysozoa</taxon>
        <taxon>Arthropoda</taxon>
        <taxon>Crustacea</taxon>
        <taxon>Multicrustacea</taxon>
        <taxon>Hexanauplia</taxon>
        <taxon>Copepoda</taxon>
        <taxon>Siphonostomatoida</taxon>
        <taxon>Caligidae</taxon>
        <taxon>Caligus</taxon>
    </lineage>
</organism>
<proteinExistence type="predicted"/>
<sequence>MVQNGEIDVDIEFGDTDASDEESDNDACVYKENQEPTDCTVRTLDIEPQSNEHIKP</sequence>
<feature type="compositionally biased region" description="Acidic residues" evidence="1">
    <location>
        <begin position="7"/>
        <end position="24"/>
    </location>
</feature>
<evidence type="ECO:0000256" key="1">
    <source>
        <dbReference type="SAM" id="MobiDB-lite"/>
    </source>
</evidence>
<dbReference type="Proteomes" id="UP000595437">
    <property type="component" value="Chromosome 1"/>
</dbReference>
<keyword evidence="3" id="KW-1185">Reference proteome</keyword>
<reference evidence="3" key="1">
    <citation type="submission" date="2021-01" db="EMBL/GenBank/DDBJ databases">
        <title>Caligus Genome Assembly.</title>
        <authorList>
            <person name="Gallardo-Escarate C."/>
        </authorList>
    </citation>
    <scope>NUCLEOTIDE SEQUENCE [LARGE SCALE GENOMIC DNA]</scope>
</reference>
<evidence type="ECO:0000313" key="2">
    <source>
        <dbReference type="EMBL" id="QQP56687.1"/>
    </source>
</evidence>
<evidence type="ECO:0000313" key="3">
    <source>
        <dbReference type="Proteomes" id="UP000595437"/>
    </source>
</evidence>
<dbReference type="AlphaFoldDB" id="A0A7T8KIQ9"/>
<feature type="region of interest" description="Disordered" evidence="1">
    <location>
        <begin position="1"/>
        <end position="24"/>
    </location>
</feature>
<protein>
    <submittedName>
        <fullName evidence="2">Uncharacterized protein</fullName>
    </submittedName>
</protein>
<accession>A0A7T8KIQ9</accession>
<gene>
    <name evidence="2" type="ORF">FKW44_001437</name>
</gene>
<feature type="non-terminal residue" evidence="2">
    <location>
        <position position="56"/>
    </location>
</feature>
<name>A0A7T8KIQ9_CALRO</name>